<reference evidence="1 2" key="1">
    <citation type="submission" date="2014-12" db="EMBL/GenBank/DDBJ databases">
        <title>16Stimator: statistical estimation of ribosomal gene copy numbers from draft genome assemblies.</title>
        <authorList>
            <person name="Perisin M.A."/>
            <person name="Vetter M."/>
            <person name="Gilbert J.A."/>
            <person name="Bergelson J."/>
        </authorList>
    </citation>
    <scope>NUCLEOTIDE SEQUENCE [LARGE SCALE GENOMIC DNA]</scope>
    <source>
        <strain evidence="1 2">MEJ076</strain>
    </source>
</reference>
<protein>
    <submittedName>
        <fullName evidence="1">Uncharacterized protein</fullName>
    </submittedName>
</protein>
<accession>A0A0D0KIJ7</accession>
<proteinExistence type="predicted"/>
<evidence type="ECO:0000313" key="1">
    <source>
        <dbReference type="EMBL" id="KIP99098.1"/>
    </source>
</evidence>
<comment type="caution">
    <text evidence="1">The sequence shown here is derived from an EMBL/GenBank/DDBJ whole genome shotgun (WGS) entry which is preliminary data.</text>
</comment>
<dbReference type="EMBL" id="JXQV01000030">
    <property type="protein sequence ID" value="KIP99098.1"/>
    <property type="molecule type" value="Genomic_DNA"/>
</dbReference>
<dbReference type="OrthoDB" id="8302936at2"/>
<dbReference type="AlphaFoldDB" id="A0A0D0KIJ7"/>
<sequence>MTLTLRDRADVALHAAADVAPAPDAVKHIAFKAMRALYPDESGSLLGLVLSYPAPNMAEGMSALYHGIGIFGELEIDHVIGAIVAPAYGERAH</sequence>
<evidence type="ECO:0000313" key="2">
    <source>
        <dbReference type="Proteomes" id="UP000035017"/>
    </source>
</evidence>
<name>A0A0D0KIJ7_AGRTU</name>
<organism evidence="1 2">
    <name type="scientific">Agrobacterium tumefaciens</name>
    <dbReference type="NCBI Taxonomy" id="358"/>
    <lineage>
        <taxon>Bacteria</taxon>
        <taxon>Pseudomonadati</taxon>
        <taxon>Pseudomonadota</taxon>
        <taxon>Alphaproteobacteria</taxon>
        <taxon>Hyphomicrobiales</taxon>
        <taxon>Rhizobiaceae</taxon>
        <taxon>Rhizobium/Agrobacterium group</taxon>
        <taxon>Agrobacterium</taxon>
        <taxon>Agrobacterium tumefaciens complex</taxon>
    </lineage>
</organism>
<dbReference type="Proteomes" id="UP000035017">
    <property type="component" value="Unassembled WGS sequence"/>
</dbReference>
<gene>
    <name evidence="1" type="ORF">RU07_20760</name>
</gene>